<keyword evidence="3" id="KW-1185">Reference proteome</keyword>
<dbReference type="Gene3D" id="3.40.50.2000">
    <property type="entry name" value="Glycogen Phosphorylase B"/>
    <property type="match status" value="2"/>
</dbReference>
<accession>I0HN38</accession>
<dbReference type="KEGG" id="rge:RGE_10840"/>
<evidence type="ECO:0000313" key="2">
    <source>
        <dbReference type="EMBL" id="BAL94425.1"/>
    </source>
</evidence>
<dbReference type="eggNOG" id="COG0438">
    <property type="taxonomic scope" value="Bacteria"/>
</dbReference>
<keyword evidence="2" id="KW-0808">Transferase</keyword>
<dbReference type="PANTHER" id="PTHR45947">
    <property type="entry name" value="SULFOQUINOVOSYL TRANSFERASE SQD2"/>
    <property type="match status" value="1"/>
</dbReference>
<proteinExistence type="predicted"/>
<dbReference type="SUPFAM" id="SSF53756">
    <property type="entry name" value="UDP-Glycosyltransferase/glycogen phosphorylase"/>
    <property type="match status" value="1"/>
</dbReference>
<dbReference type="Pfam" id="PF13692">
    <property type="entry name" value="Glyco_trans_1_4"/>
    <property type="match status" value="1"/>
</dbReference>
<reference evidence="2 3" key="1">
    <citation type="journal article" date="2012" name="J. Bacteriol.">
        <title>Complete genome sequence of phototrophic betaproteobacterium Rubrivivax gelatinosus IL144.</title>
        <authorList>
            <person name="Nagashima S."/>
            <person name="Kamimura A."/>
            <person name="Shimizu T."/>
            <person name="Nakamura-isaki S."/>
            <person name="Aono E."/>
            <person name="Sakamoto K."/>
            <person name="Ichikawa N."/>
            <person name="Nakazawa H."/>
            <person name="Sekine M."/>
            <person name="Yamazaki S."/>
            <person name="Fujita N."/>
            <person name="Shimada K."/>
            <person name="Hanada S."/>
            <person name="Nagashima K.V.P."/>
        </authorList>
    </citation>
    <scope>NUCLEOTIDE SEQUENCE [LARGE SCALE GENOMIC DNA]</scope>
    <source>
        <strain evidence="3">NBRC 100245 / IL144</strain>
    </source>
</reference>
<name>I0HN38_RUBGI</name>
<gene>
    <name evidence="2" type="ordered locus">RGE_10840</name>
</gene>
<dbReference type="AlphaFoldDB" id="I0HN38"/>
<dbReference type="GO" id="GO:0016757">
    <property type="term" value="F:glycosyltransferase activity"/>
    <property type="evidence" value="ECO:0007669"/>
    <property type="project" value="UniProtKB-ARBA"/>
</dbReference>
<evidence type="ECO:0000259" key="1">
    <source>
        <dbReference type="Pfam" id="PF13439"/>
    </source>
</evidence>
<evidence type="ECO:0000313" key="3">
    <source>
        <dbReference type="Proteomes" id="UP000007883"/>
    </source>
</evidence>
<dbReference type="Pfam" id="PF13439">
    <property type="entry name" value="Glyco_transf_4"/>
    <property type="match status" value="1"/>
</dbReference>
<dbReference type="PATRIC" id="fig|983917.3.peg.1060"/>
<dbReference type="InterPro" id="IPR050194">
    <property type="entry name" value="Glycosyltransferase_grp1"/>
</dbReference>
<feature type="domain" description="Glycosyltransferase subfamily 4-like N-terminal" evidence="1">
    <location>
        <begin position="25"/>
        <end position="209"/>
    </location>
</feature>
<dbReference type="PANTHER" id="PTHR45947:SF13">
    <property type="entry name" value="TRANSFERASE"/>
    <property type="match status" value="1"/>
</dbReference>
<dbReference type="InterPro" id="IPR028098">
    <property type="entry name" value="Glyco_trans_4-like_N"/>
</dbReference>
<protein>
    <submittedName>
        <fullName evidence="2">Glycosyl transferase, group 1</fullName>
    </submittedName>
</protein>
<dbReference type="STRING" id="983917.RGE_10840"/>
<sequence length="393" mass="43669">MAAAAPPLRVLVAHNRYQQRGGEDAVVDSEVELLRSRGHAVHEYRRDNHELETMPPAAAAGQTLWSRRTVADIDRLMHEFRPDLVHVHNTFPLISPSLYWAAARHRLPVVQTLHNFRLVCPQGLMLREGRPCEDCVGRLPWRAVRHRCYRDSAAQSAVLATMIAGHRGLGTWSRKVTRYIALNDFCRDRFVAGGLPAAKLRVKFNFVDVPAPPDGPRHGFLFVGRLSAEKGVGVLAQALRAQRLEEPVFVAGTGPEQHLLEGLPGVVRLGNLAPEQVYERMRSTRALVLPSLCYENFPRTLAEAFGCGQPVIGSRHGAMAALLEEHRTGLLFAPGDAAALASTLQWALQHPGELGEMGRRARARYERELTGESNYRQLLAIYREAIESTCQSS</sequence>
<dbReference type="EMBL" id="AP012320">
    <property type="protein sequence ID" value="BAL94425.1"/>
    <property type="molecule type" value="Genomic_DNA"/>
</dbReference>
<dbReference type="HOGENOM" id="CLU_009583_35_0_4"/>
<organism evidence="2 3">
    <name type="scientific">Rubrivivax gelatinosus (strain NBRC 100245 / IL144)</name>
    <dbReference type="NCBI Taxonomy" id="983917"/>
    <lineage>
        <taxon>Bacteria</taxon>
        <taxon>Pseudomonadati</taxon>
        <taxon>Pseudomonadota</taxon>
        <taxon>Betaproteobacteria</taxon>
        <taxon>Burkholderiales</taxon>
        <taxon>Sphaerotilaceae</taxon>
        <taxon>Rubrivivax</taxon>
    </lineage>
</organism>
<dbReference type="Proteomes" id="UP000007883">
    <property type="component" value="Chromosome"/>
</dbReference>